<sequence length="128" mass="15089">NTVKEICGFYTFTSDYSYRDDNYLHNPVIKEKSPKGRYWGESLEAVELLHQGISFSNDFQYSLRVYWGLGRGYDKLPSNTLWKMCRYIVFECQYGWSDVAELYNPRLSEEAKKEDLKTVKNIIDPCTI</sequence>
<protein>
    <submittedName>
        <fullName evidence="1">Uncharacterized protein</fullName>
    </submittedName>
</protein>
<gene>
    <name evidence="1" type="ORF">S06H3_24535</name>
</gene>
<dbReference type="AlphaFoldDB" id="X1N4R4"/>
<evidence type="ECO:0000313" key="1">
    <source>
        <dbReference type="EMBL" id="GAI25246.1"/>
    </source>
</evidence>
<dbReference type="EMBL" id="BARV01013694">
    <property type="protein sequence ID" value="GAI25246.1"/>
    <property type="molecule type" value="Genomic_DNA"/>
</dbReference>
<reference evidence="1" key="1">
    <citation type="journal article" date="2014" name="Front. Microbiol.">
        <title>High frequency of phylogenetically diverse reductive dehalogenase-homologous genes in deep subseafloor sedimentary metagenomes.</title>
        <authorList>
            <person name="Kawai M."/>
            <person name="Futagami T."/>
            <person name="Toyoda A."/>
            <person name="Takaki Y."/>
            <person name="Nishi S."/>
            <person name="Hori S."/>
            <person name="Arai W."/>
            <person name="Tsubouchi T."/>
            <person name="Morono Y."/>
            <person name="Uchiyama I."/>
            <person name="Ito T."/>
            <person name="Fujiyama A."/>
            <person name="Inagaki F."/>
            <person name="Takami H."/>
        </authorList>
    </citation>
    <scope>NUCLEOTIDE SEQUENCE</scope>
    <source>
        <strain evidence="1">Expedition CK06-06</strain>
    </source>
</reference>
<name>X1N4R4_9ZZZZ</name>
<organism evidence="1">
    <name type="scientific">marine sediment metagenome</name>
    <dbReference type="NCBI Taxonomy" id="412755"/>
    <lineage>
        <taxon>unclassified sequences</taxon>
        <taxon>metagenomes</taxon>
        <taxon>ecological metagenomes</taxon>
    </lineage>
</organism>
<feature type="non-terminal residue" evidence="1">
    <location>
        <position position="128"/>
    </location>
</feature>
<proteinExistence type="predicted"/>
<feature type="non-terminal residue" evidence="1">
    <location>
        <position position="1"/>
    </location>
</feature>
<comment type="caution">
    <text evidence="1">The sequence shown here is derived from an EMBL/GenBank/DDBJ whole genome shotgun (WGS) entry which is preliminary data.</text>
</comment>
<accession>X1N4R4</accession>